<evidence type="ECO:0000256" key="4">
    <source>
        <dbReference type="ARBA" id="ARBA00023136"/>
    </source>
</evidence>
<protein>
    <recommendedName>
        <fullName evidence="8">Auxin efflux carrier</fullName>
    </recommendedName>
</protein>
<evidence type="ECO:0000313" key="6">
    <source>
        <dbReference type="EMBL" id="GMM46131.1"/>
    </source>
</evidence>
<gene>
    <name evidence="6" type="ORF">DAPK24_027060</name>
</gene>
<feature type="transmembrane region" description="Helical" evidence="5">
    <location>
        <begin position="43"/>
        <end position="67"/>
    </location>
</feature>
<keyword evidence="2 5" id="KW-0812">Transmembrane</keyword>
<accession>A0AAV5R4E8</accession>
<evidence type="ECO:0000256" key="3">
    <source>
        <dbReference type="ARBA" id="ARBA00022989"/>
    </source>
</evidence>
<sequence length="541" mass="60216">MSNVKLGSIIYSSVMPMIRMYLIIGTGFFVTRKGYFGVTAARAFSDMVMMIFLPALVFDKIVSYISIDDIKTIGVICFCAFIMYSINACMATLLVLFTPVPKTPKDRWVGGAILAGIMQNVSDIPISYIQAITLFTLDQQNKGTAYVIIWLAMYVVVQFNCGLFKLVDWDFEYRDKNYIEPVGLEKLDITLSVTDLERTPTLEKTLDENKLQILDTASENPISQITSISSEYENESDAGPNPILNKNIAVDSLMPLKLVTTLNSGLSKIKSSTAAISKIPSSRNADNNLNINNSEILLSQELVKEYSNYQPYNQNMSKIMKIVTESNLTAKDVDNSGEKIPFIKKYKLHYIIFFLENMLKPNSIVLIIALTIALIPWLKALFTNNGTIQLPNAPNEEPALNFILLYAEYLGYPCVPMGLLLIGSVLARLEFSQVPKGFWKTAVCHTVFRLGVLPIIGTVFISALKRIGWLSDPMAIFASTIEFCLPSATVQIYLTAAAMKPTDKTCTPLNCVGLYMIMQYTSLIVAVPITVCYCIKNVIDL</sequence>
<evidence type="ECO:0000313" key="7">
    <source>
        <dbReference type="Proteomes" id="UP001378960"/>
    </source>
</evidence>
<keyword evidence="7" id="KW-1185">Reference proteome</keyword>
<evidence type="ECO:0000256" key="2">
    <source>
        <dbReference type="ARBA" id="ARBA00022692"/>
    </source>
</evidence>
<dbReference type="InterPro" id="IPR040254">
    <property type="entry name" value="Ecm3-like"/>
</dbReference>
<keyword evidence="4 5" id="KW-0472">Membrane</keyword>
<dbReference type="InterPro" id="IPR004776">
    <property type="entry name" value="Mem_transp_PIN-like"/>
</dbReference>
<feature type="transmembrane region" description="Helical" evidence="5">
    <location>
        <begin position="517"/>
        <end position="535"/>
    </location>
</feature>
<dbReference type="Proteomes" id="UP001378960">
    <property type="component" value="Unassembled WGS sequence"/>
</dbReference>
<dbReference type="Pfam" id="PF03547">
    <property type="entry name" value="Mem_trans"/>
    <property type="match status" value="1"/>
</dbReference>
<keyword evidence="3 5" id="KW-1133">Transmembrane helix</keyword>
<dbReference type="AlphaFoldDB" id="A0AAV5R4E8"/>
<dbReference type="EMBL" id="BTGB01000003">
    <property type="protein sequence ID" value="GMM46131.1"/>
    <property type="molecule type" value="Genomic_DNA"/>
</dbReference>
<reference evidence="6 7" key="1">
    <citation type="journal article" date="2023" name="Elife">
        <title>Identification of key yeast species and microbe-microbe interactions impacting larval growth of Drosophila in the wild.</title>
        <authorList>
            <person name="Mure A."/>
            <person name="Sugiura Y."/>
            <person name="Maeda R."/>
            <person name="Honda K."/>
            <person name="Sakurai N."/>
            <person name="Takahashi Y."/>
            <person name="Watada M."/>
            <person name="Katoh T."/>
            <person name="Gotoh A."/>
            <person name="Gotoh Y."/>
            <person name="Taniguchi I."/>
            <person name="Nakamura K."/>
            <person name="Hayashi T."/>
            <person name="Katayama T."/>
            <person name="Uemura T."/>
            <person name="Hattori Y."/>
        </authorList>
    </citation>
    <scope>NUCLEOTIDE SEQUENCE [LARGE SCALE GENOMIC DNA]</scope>
    <source>
        <strain evidence="6 7">PK-24</strain>
    </source>
</reference>
<dbReference type="PANTHER" id="PTHR31274">
    <property type="entry name" value="PROTEIN ECM3"/>
    <property type="match status" value="1"/>
</dbReference>
<organism evidence="6 7">
    <name type="scientific">Pichia kluyveri</name>
    <name type="common">Yeast</name>
    <dbReference type="NCBI Taxonomy" id="36015"/>
    <lineage>
        <taxon>Eukaryota</taxon>
        <taxon>Fungi</taxon>
        <taxon>Dikarya</taxon>
        <taxon>Ascomycota</taxon>
        <taxon>Saccharomycotina</taxon>
        <taxon>Pichiomycetes</taxon>
        <taxon>Pichiales</taxon>
        <taxon>Pichiaceae</taxon>
        <taxon>Pichia</taxon>
    </lineage>
</organism>
<dbReference type="GO" id="GO:0016020">
    <property type="term" value="C:membrane"/>
    <property type="evidence" value="ECO:0007669"/>
    <property type="project" value="UniProtKB-SubCell"/>
</dbReference>
<evidence type="ECO:0000256" key="5">
    <source>
        <dbReference type="SAM" id="Phobius"/>
    </source>
</evidence>
<feature type="transmembrane region" description="Helical" evidence="5">
    <location>
        <begin position="364"/>
        <end position="382"/>
    </location>
</feature>
<feature type="transmembrane region" description="Helical" evidence="5">
    <location>
        <begin position="447"/>
        <end position="464"/>
    </location>
</feature>
<feature type="transmembrane region" description="Helical" evidence="5">
    <location>
        <begin position="402"/>
        <end position="426"/>
    </location>
</feature>
<evidence type="ECO:0008006" key="8">
    <source>
        <dbReference type="Google" id="ProtNLM"/>
    </source>
</evidence>
<dbReference type="PANTHER" id="PTHR31274:SF1">
    <property type="entry name" value="AGL149CP"/>
    <property type="match status" value="1"/>
</dbReference>
<evidence type="ECO:0000256" key="1">
    <source>
        <dbReference type="ARBA" id="ARBA00004141"/>
    </source>
</evidence>
<proteinExistence type="predicted"/>
<comment type="subcellular location">
    <subcellularLocation>
        <location evidence="1">Membrane</location>
        <topology evidence="1">Multi-pass membrane protein</topology>
    </subcellularLocation>
</comment>
<feature type="transmembrane region" description="Helical" evidence="5">
    <location>
        <begin position="6"/>
        <end position="31"/>
    </location>
</feature>
<comment type="caution">
    <text evidence="6">The sequence shown here is derived from an EMBL/GenBank/DDBJ whole genome shotgun (WGS) entry which is preliminary data.</text>
</comment>
<dbReference type="GO" id="GO:0055085">
    <property type="term" value="P:transmembrane transport"/>
    <property type="evidence" value="ECO:0007669"/>
    <property type="project" value="InterPro"/>
</dbReference>
<feature type="transmembrane region" description="Helical" evidence="5">
    <location>
        <begin position="143"/>
        <end position="167"/>
    </location>
</feature>
<feature type="transmembrane region" description="Helical" evidence="5">
    <location>
        <begin position="73"/>
        <end position="96"/>
    </location>
</feature>
<name>A0AAV5R4E8_PICKL</name>